<name>A0A942Z9D9_9FIRM</name>
<accession>A0A942Z9D9</accession>
<evidence type="ECO:0000313" key="2">
    <source>
        <dbReference type="EMBL" id="MBS4538775.1"/>
    </source>
</evidence>
<dbReference type="AlphaFoldDB" id="A0A942Z9D9"/>
<keyword evidence="1" id="KW-0472">Membrane</keyword>
<keyword evidence="3" id="KW-1185">Reference proteome</keyword>
<sequence length="155" mass="17929">MYYIKFSLLFVLAHGLAYTIAGAIALKFSKDIYESKKRHCDFLRDMSNKEESIHVSLCFLPAQILRGLLMSLVLFPLLNALGELSFILKLTFFSSLVFIYTHIASTSPFIDNIEGFVYFKKEYLIKKFFLKFQLEMIIYSILFGILMSLGISFML</sequence>
<evidence type="ECO:0000256" key="1">
    <source>
        <dbReference type="SAM" id="Phobius"/>
    </source>
</evidence>
<feature type="transmembrane region" description="Helical" evidence="1">
    <location>
        <begin position="6"/>
        <end position="28"/>
    </location>
</feature>
<comment type="caution">
    <text evidence="2">The sequence shown here is derived from an EMBL/GenBank/DDBJ whole genome shotgun (WGS) entry which is preliminary data.</text>
</comment>
<gene>
    <name evidence="2" type="ORF">GOQ27_09885</name>
</gene>
<proteinExistence type="predicted"/>
<evidence type="ECO:0000313" key="3">
    <source>
        <dbReference type="Proteomes" id="UP000724672"/>
    </source>
</evidence>
<dbReference type="EMBL" id="WSFT01000037">
    <property type="protein sequence ID" value="MBS4538775.1"/>
    <property type="molecule type" value="Genomic_DNA"/>
</dbReference>
<reference evidence="2" key="1">
    <citation type="submission" date="2019-12" db="EMBL/GenBank/DDBJ databases">
        <title>Clostridiaceae gen. nov. sp. nov., isolated from sediment in Xinjiang, China.</title>
        <authorList>
            <person name="Zhang R."/>
        </authorList>
    </citation>
    <scope>NUCLEOTIDE SEQUENCE</scope>
    <source>
        <strain evidence="2">D2Q-11</strain>
    </source>
</reference>
<feature type="transmembrane region" description="Helical" evidence="1">
    <location>
        <begin position="84"/>
        <end position="103"/>
    </location>
</feature>
<dbReference type="Proteomes" id="UP000724672">
    <property type="component" value="Unassembled WGS sequence"/>
</dbReference>
<protein>
    <submittedName>
        <fullName evidence="2">Uncharacterized protein</fullName>
    </submittedName>
</protein>
<keyword evidence="1" id="KW-1133">Transmembrane helix</keyword>
<keyword evidence="1" id="KW-0812">Transmembrane</keyword>
<feature type="transmembrane region" description="Helical" evidence="1">
    <location>
        <begin position="53"/>
        <end position="78"/>
    </location>
</feature>
<feature type="transmembrane region" description="Helical" evidence="1">
    <location>
        <begin position="136"/>
        <end position="154"/>
    </location>
</feature>
<dbReference type="RefSeq" id="WP_203366699.1">
    <property type="nucleotide sequence ID" value="NZ_WSFT01000037.1"/>
</dbReference>
<organism evidence="2 3">
    <name type="scientific">Anaeromonas frigoriresistens</name>
    <dbReference type="NCBI Taxonomy" id="2683708"/>
    <lineage>
        <taxon>Bacteria</taxon>
        <taxon>Bacillati</taxon>
        <taxon>Bacillota</taxon>
        <taxon>Tissierellia</taxon>
        <taxon>Tissierellales</taxon>
        <taxon>Thermohalobacteraceae</taxon>
        <taxon>Anaeromonas</taxon>
    </lineage>
</organism>